<evidence type="ECO:0000256" key="1">
    <source>
        <dbReference type="ARBA" id="ARBA00005446"/>
    </source>
</evidence>
<keyword evidence="2" id="KW-0479">Metal-binding</keyword>
<dbReference type="InterPro" id="IPR001650">
    <property type="entry name" value="Helicase_C-like"/>
</dbReference>
<dbReference type="Pfam" id="PF00270">
    <property type="entry name" value="DEAD"/>
    <property type="match status" value="1"/>
</dbReference>
<name>A0A6C2UPY4_9BACT</name>
<dbReference type="PROSITE" id="PS51192">
    <property type="entry name" value="HELICASE_ATP_BIND_1"/>
    <property type="match status" value="1"/>
</dbReference>
<dbReference type="GO" id="GO:0046872">
    <property type="term" value="F:metal ion binding"/>
    <property type="evidence" value="ECO:0007669"/>
    <property type="project" value="UniProtKB-KW"/>
</dbReference>
<dbReference type="Gene3D" id="1.10.10.10">
    <property type="entry name" value="Winged helix-like DNA-binding domain superfamily/Winged helix DNA-binding domain"/>
    <property type="match status" value="1"/>
</dbReference>
<evidence type="ECO:0000313" key="16">
    <source>
        <dbReference type="Proteomes" id="UP000346198"/>
    </source>
</evidence>
<evidence type="ECO:0000256" key="6">
    <source>
        <dbReference type="ARBA" id="ARBA00022840"/>
    </source>
</evidence>
<dbReference type="Pfam" id="PF00271">
    <property type="entry name" value="Helicase_C"/>
    <property type="match status" value="1"/>
</dbReference>
<protein>
    <recommendedName>
        <fullName evidence="11">ATP-dependent DNA helicase RecQ</fullName>
        <ecNumber evidence="10">5.6.2.4</ecNumber>
    </recommendedName>
    <alternativeName>
        <fullName evidence="12">DNA 3'-5' helicase RecQ</fullName>
    </alternativeName>
</protein>
<evidence type="ECO:0000256" key="12">
    <source>
        <dbReference type="ARBA" id="ARBA00044550"/>
    </source>
</evidence>
<keyword evidence="3" id="KW-0547">Nucleotide-binding</keyword>
<keyword evidence="4" id="KW-0378">Hydrolase</keyword>
<keyword evidence="5 15" id="KW-0347">Helicase</keyword>
<evidence type="ECO:0000256" key="11">
    <source>
        <dbReference type="ARBA" id="ARBA00044535"/>
    </source>
</evidence>
<dbReference type="Pfam" id="PF16124">
    <property type="entry name" value="RecQ_Zn_bind"/>
    <property type="match status" value="1"/>
</dbReference>
<comment type="catalytic activity">
    <reaction evidence="9">
        <text>Couples ATP hydrolysis with the unwinding of duplex DNA by translocating in the 3'-5' direction.</text>
        <dbReference type="EC" id="5.6.2.4"/>
    </reaction>
</comment>
<keyword evidence="8" id="KW-0413">Isomerase</keyword>
<dbReference type="Gene3D" id="3.40.50.300">
    <property type="entry name" value="P-loop containing nucleotide triphosphate hydrolases"/>
    <property type="match status" value="2"/>
</dbReference>
<dbReference type="GO" id="GO:0003677">
    <property type="term" value="F:DNA binding"/>
    <property type="evidence" value="ECO:0007669"/>
    <property type="project" value="UniProtKB-KW"/>
</dbReference>
<evidence type="ECO:0000256" key="2">
    <source>
        <dbReference type="ARBA" id="ARBA00022723"/>
    </source>
</evidence>
<dbReference type="InterPro" id="IPR036388">
    <property type="entry name" value="WH-like_DNA-bd_sf"/>
</dbReference>
<dbReference type="InterPro" id="IPR027417">
    <property type="entry name" value="P-loop_NTPase"/>
</dbReference>
<dbReference type="InterPro" id="IPR014001">
    <property type="entry name" value="Helicase_ATP-bd"/>
</dbReference>
<evidence type="ECO:0000256" key="4">
    <source>
        <dbReference type="ARBA" id="ARBA00022801"/>
    </source>
</evidence>
<evidence type="ECO:0000256" key="3">
    <source>
        <dbReference type="ARBA" id="ARBA00022741"/>
    </source>
</evidence>
<proteinExistence type="inferred from homology"/>
<dbReference type="SMART" id="SM00490">
    <property type="entry name" value="HELICc"/>
    <property type="match status" value="1"/>
</dbReference>
<dbReference type="GO" id="GO:0005524">
    <property type="term" value="F:ATP binding"/>
    <property type="evidence" value="ECO:0007669"/>
    <property type="project" value="UniProtKB-KW"/>
</dbReference>
<feature type="domain" description="Helicase C-terminal" evidence="14">
    <location>
        <begin position="216"/>
        <end position="377"/>
    </location>
</feature>
<dbReference type="GO" id="GO:0043138">
    <property type="term" value="F:3'-5' DNA helicase activity"/>
    <property type="evidence" value="ECO:0007669"/>
    <property type="project" value="UniProtKB-EC"/>
</dbReference>
<dbReference type="CDD" id="cd18018">
    <property type="entry name" value="DEXHc_RecQ4-like"/>
    <property type="match status" value="1"/>
</dbReference>
<dbReference type="GO" id="GO:0009378">
    <property type="term" value="F:four-way junction helicase activity"/>
    <property type="evidence" value="ECO:0007669"/>
    <property type="project" value="TreeGrafter"/>
</dbReference>
<dbReference type="GO" id="GO:0006281">
    <property type="term" value="P:DNA repair"/>
    <property type="evidence" value="ECO:0007669"/>
    <property type="project" value="TreeGrafter"/>
</dbReference>
<sequence>MPTPSDHLKTTFGFDAFRAGQLETIEILLAGHSAAAIFPTGSGKSLCYQLTALMLPGLTLVVSPLLALMKDQIDSLQAKGVNAERLDSSLTEEKYREVSNAIRGGHLKMLFVSPERLTNERFLNLIRGLQISLLAVDEAHCISAWGHNFRPDYLKLAQAVKSLNVERVLALTATATPKVSADMAEAFGIQPADVVNTGFYRPNLEFRVTACQGSERDQLLLKRLRERPAGPAIVYVSLQKDAENAAKLLVANGFNAAPYHAGLQTEQRTATQEAFMEGRIPIICATIAFGMGVDKADIRYIYHYHLAKGFESYLQETGRAGRDGAPAVCELFACTDDCTTLENFVYGDTPAAASITSLVNEILDAGDEIDVTARELATAHDIRPLVVSTLLTHLELFGIIQFDGYYYSEIRFAVHQSSAEILAPYSDKQAAFLKKLFSACKKARKWITLDIDDAIEKTGQPRDVILRALDSLQEKHCITLQMSGYRQRFKRIQPEVDRTELCAKLANLFAQHEQLEIERIDGMVAYAQETTCLTNRLLSYFGEPIEPCGHCGVCLGDAPAALPERTAPPIDPTVLETIAALATQHPAALNQPRQQARFLCGLNSPAVSAQRGLRGNRLFGSCARVPFKTLLDRLAETVN</sequence>
<dbReference type="GO" id="GO:0006310">
    <property type="term" value="P:DNA recombination"/>
    <property type="evidence" value="ECO:0007669"/>
    <property type="project" value="InterPro"/>
</dbReference>
<dbReference type="RefSeq" id="WP_136062850.1">
    <property type="nucleotide sequence ID" value="NZ_CAAHFH010000002.1"/>
</dbReference>
<evidence type="ECO:0000256" key="10">
    <source>
        <dbReference type="ARBA" id="ARBA00034808"/>
    </source>
</evidence>
<comment type="similarity">
    <text evidence="1">Belongs to the helicase family. RecQ subfamily.</text>
</comment>
<dbReference type="SMART" id="SM00487">
    <property type="entry name" value="DEXDc"/>
    <property type="match status" value="1"/>
</dbReference>
<evidence type="ECO:0000259" key="14">
    <source>
        <dbReference type="PROSITE" id="PS51194"/>
    </source>
</evidence>
<dbReference type="PANTHER" id="PTHR13710:SF105">
    <property type="entry name" value="ATP-DEPENDENT DNA HELICASE Q1"/>
    <property type="match status" value="1"/>
</dbReference>
<feature type="domain" description="Helicase ATP-binding" evidence="13">
    <location>
        <begin position="25"/>
        <end position="193"/>
    </location>
</feature>
<keyword evidence="7" id="KW-0238">DNA-binding</keyword>
<gene>
    <name evidence="15" type="primary">recQ_3</name>
    <name evidence="15" type="ORF">SCARR_03446</name>
</gene>
<dbReference type="PANTHER" id="PTHR13710">
    <property type="entry name" value="DNA HELICASE RECQ FAMILY MEMBER"/>
    <property type="match status" value="1"/>
</dbReference>
<dbReference type="InterPro" id="IPR011545">
    <property type="entry name" value="DEAD/DEAH_box_helicase_dom"/>
</dbReference>
<evidence type="ECO:0000256" key="7">
    <source>
        <dbReference type="ARBA" id="ARBA00023125"/>
    </source>
</evidence>
<keyword evidence="16" id="KW-1185">Reference proteome</keyword>
<dbReference type="PROSITE" id="PS51194">
    <property type="entry name" value="HELICASE_CTER"/>
    <property type="match status" value="1"/>
</dbReference>
<evidence type="ECO:0000256" key="9">
    <source>
        <dbReference type="ARBA" id="ARBA00034617"/>
    </source>
</evidence>
<dbReference type="SUPFAM" id="SSF52540">
    <property type="entry name" value="P-loop containing nucleoside triphosphate hydrolases"/>
    <property type="match status" value="1"/>
</dbReference>
<dbReference type="GO" id="GO:0016787">
    <property type="term" value="F:hydrolase activity"/>
    <property type="evidence" value="ECO:0007669"/>
    <property type="project" value="UniProtKB-KW"/>
</dbReference>
<evidence type="ECO:0000259" key="13">
    <source>
        <dbReference type="PROSITE" id="PS51192"/>
    </source>
</evidence>
<reference evidence="15 16" key="1">
    <citation type="submission" date="2019-04" db="EMBL/GenBank/DDBJ databases">
        <authorList>
            <person name="Van Vliet M D."/>
        </authorList>
    </citation>
    <scope>NUCLEOTIDE SEQUENCE [LARGE SCALE GENOMIC DNA]</scope>
    <source>
        <strain evidence="15 16">F21</strain>
    </source>
</reference>
<keyword evidence="6" id="KW-0067">ATP-binding</keyword>
<dbReference type="GO" id="GO:0005737">
    <property type="term" value="C:cytoplasm"/>
    <property type="evidence" value="ECO:0007669"/>
    <property type="project" value="TreeGrafter"/>
</dbReference>
<dbReference type="FunFam" id="3.40.50.300:FF:001389">
    <property type="entry name" value="ATP-dependent DNA helicase RecQ"/>
    <property type="match status" value="1"/>
</dbReference>
<evidence type="ECO:0000313" key="15">
    <source>
        <dbReference type="EMBL" id="VGO21374.1"/>
    </source>
</evidence>
<dbReference type="InterPro" id="IPR032284">
    <property type="entry name" value="RecQ_Zn-bd"/>
</dbReference>
<dbReference type="EMBL" id="CAAHFH010000002">
    <property type="protein sequence ID" value="VGO21374.1"/>
    <property type="molecule type" value="Genomic_DNA"/>
</dbReference>
<evidence type="ECO:0000256" key="8">
    <source>
        <dbReference type="ARBA" id="ARBA00023235"/>
    </source>
</evidence>
<evidence type="ECO:0000256" key="5">
    <source>
        <dbReference type="ARBA" id="ARBA00022806"/>
    </source>
</evidence>
<organism evidence="15 16">
    <name type="scientific">Pontiella sulfatireligans</name>
    <dbReference type="NCBI Taxonomy" id="2750658"/>
    <lineage>
        <taxon>Bacteria</taxon>
        <taxon>Pseudomonadati</taxon>
        <taxon>Kiritimatiellota</taxon>
        <taxon>Kiritimatiellia</taxon>
        <taxon>Kiritimatiellales</taxon>
        <taxon>Pontiellaceae</taxon>
        <taxon>Pontiella</taxon>
    </lineage>
</organism>
<dbReference type="NCBIfam" id="TIGR00614">
    <property type="entry name" value="recQ_fam"/>
    <property type="match status" value="1"/>
</dbReference>
<dbReference type="InterPro" id="IPR004589">
    <property type="entry name" value="DNA_helicase_ATP-dep_RecQ"/>
</dbReference>
<dbReference type="AlphaFoldDB" id="A0A6C2UPY4"/>
<dbReference type="EC" id="5.6.2.4" evidence="10"/>
<dbReference type="Proteomes" id="UP000346198">
    <property type="component" value="Unassembled WGS sequence"/>
</dbReference>
<dbReference type="GO" id="GO:0043590">
    <property type="term" value="C:bacterial nucleoid"/>
    <property type="evidence" value="ECO:0007669"/>
    <property type="project" value="TreeGrafter"/>
</dbReference>
<accession>A0A6C2UPY4</accession>
<dbReference type="GO" id="GO:0030894">
    <property type="term" value="C:replisome"/>
    <property type="evidence" value="ECO:0007669"/>
    <property type="project" value="TreeGrafter"/>
</dbReference>